<evidence type="ECO:0000313" key="2">
    <source>
        <dbReference type="Proteomes" id="UP000316270"/>
    </source>
</evidence>
<sequence>MALTKTKQHLSSISKAIKAPFKFCLSKLKTRLRSSKKPKTPRISTPIPLTTMYNVESEKMAPPISPPASVAPSDDTIIHHEVSLQTTPSRPASEPMLFDMDDDLEQVGEGESVIVEEVPRHSISNIKWGPSRVEGVV</sequence>
<dbReference type="OrthoDB" id="10611697at2759"/>
<dbReference type="Proteomes" id="UP000316270">
    <property type="component" value="Chromosome 12"/>
</dbReference>
<proteinExistence type="predicted"/>
<evidence type="ECO:0000313" key="1">
    <source>
        <dbReference type="EMBL" id="QDS74969.1"/>
    </source>
</evidence>
<dbReference type="EMBL" id="CP042196">
    <property type="protein sequence ID" value="QDS74969.1"/>
    <property type="molecule type" value="Genomic_DNA"/>
</dbReference>
<reference evidence="1 2" key="1">
    <citation type="submission" date="2019-07" db="EMBL/GenBank/DDBJ databases">
        <title>Finished genome of Venturia effusa.</title>
        <authorList>
            <person name="Young C.A."/>
            <person name="Cox M.P."/>
            <person name="Ganley A.R.D."/>
            <person name="David W.J."/>
        </authorList>
    </citation>
    <scope>NUCLEOTIDE SEQUENCE [LARGE SCALE GENOMIC DNA]</scope>
    <source>
        <strain evidence="2">albino</strain>
    </source>
</reference>
<accession>A0A517LH68</accession>
<dbReference type="AlphaFoldDB" id="A0A517LH68"/>
<organism evidence="1 2">
    <name type="scientific">Venturia effusa</name>
    <dbReference type="NCBI Taxonomy" id="50376"/>
    <lineage>
        <taxon>Eukaryota</taxon>
        <taxon>Fungi</taxon>
        <taxon>Dikarya</taxon>
        <taxon>Ascomycota</taxon>
        <taxon>Pezizomycotina</taxon>
        <taxon>Dothideomycetes</taxon>
        <taxon>Pleosporomycetidae</taxon>
        <taxon>Venturiales</taxon>
        <taxon>Venturiaceae</taxon>
        <taxon>Venturia</taxon>
    </lineage>
</organism>
<name>A0A517LH68_9PEZI</name>
<gene>
    <name evidence="1" type="ORF">FKW77_005022</name>
</gene>
<keyword evidence="2" id="KW-1185">Reference proteome</keyword>
<protein>
    <submittedName>
        <fullName evidence="1">Uncharacterized protein</fullName>
    </submittedName>
</protein>